<gene>
    <name evidence="1" type="ORF">HNR12_001346</name>
</gene>
<proteinExistence type="predicted"/>
<accession>A0A853BI35</accession>
<organism evidence="1 2">
    <name type="scientific">Streptomonospora nanhaiensis</name>
    <dbReference type="NCBI Taxonomy" id="1323731"/>
    <lineage>
        <taxon>Bacteria</taxon>
        <taxon>Bacillati</taxon>
        <taxon>Actinomycetota</taxon>
        <taxon>Actinomycetes</taxon>
        <taxon>Streptosporangiales</taxon>
        <taxon>Nocardiopsidaceae</taxon>
        <taxon>Streptomonospora</taxon>
    </lineage>
</organism>
<sequence length="179" mass="19876">MPCHPPSDDTAHNHHAREPDTFADVLQRLPELGRVLYTGSAKHTRRLDETTGANRGVWARKTWRALRCMNAYASAKAGTPPYAGALIDFCGDPDVSADLAMPVRQIAPRESAHVNAKWENERVFPVPTRVRRRGAARMQAHIKIASRGVSPRIHYLDDTANTGLIVVGWIGRHLTNTKT</sequence>
<dbReference type="EMBL" id="JACCFO010000001">
    <property type="protein sequence ID" value="NYI95069.1"/>
    <property type="molecule type" value="Genomic_DNA"/>
</dbReference>
<evidence type="ECO:0000313" key="1">
    <source>
        <dbReference type="EMBL" id="NYI95069.1"/>
    </source>
</evidence>
<comment type="caution">
    <text evidence="1">The sequence shown here is derived from an EMBL/GenBank/DDBJ whole genome shotgun (WGS) entry which is preliminary data.</text>
</comment>
<protein>
    <submittedName>
        <fullName evidence="1">Uncharacterized protein</fullName>
    </submittedName>
</protein>
<dbReference type="Proteomes" id="UP000575985">
    <property type="component" value="Unassembled WGS sequence"/>
</dbReference>
<name>A0A853BI35_9ACTN</name>
<reference evidence="1 2" key="1">
    <citation type="submission" date="2020-07" db="EMBL/GenBank/DDBJ databases">
        <title>Sequencing the genomes of 1000 actinobacteria strains.</title>
        <authorList>
            <person name="Klenk H.-P."/>
        </authorList>
    </citation>
    <scope>NUCLEOTIDE SEQUENCE [LARGE SCALE GENOMIC DNA]</scope>
    <source>
        <strain evidence="1 2">DSM 45927</strain>
    </source>
</reference>
<evidence type="ECO:0000313" key="2">
    <source>
        <dbReference type="Proteomes" id="UP000575985"/>
    </source>
</evidence>
<dbReference type="AlphaFoldDB" id="A0A853BI35"/>
<keyword evidence="2" id="KW-1185">Reference proteome</keyword>
<dbReference type="RefSeq" id="WP_179766665.1">
    <property type="nucleotide sequence ID" value="NZ_JACCFO010000001.1"/>
</dbReference>